<evidence type="ECO:0000313" key="2">
    <source>
        <dbReference type="Proteomes" id="UP000464658"/>
    </source>
</evidence>
<name>A0A5S9MEL5_BACIA</name>
<dbReference type="InterPro" id="IPR014199">
    <property type="entry name" value="Spore_YtxC"/>
</dbReference>
<organism evidence="1 2">
    <name type="scientific">Bacillus safensis</name>
    <dbReference type="NCBI Taxonomy" id="561879"/>
    <lineage>
        <taxon>Bacteria</taxon>
        <taxon>Bacillati</taxon>
        <taxon>Bacillota</taxon>
        <taxon>Bacilli</taxon>
        <taxon>Bacillales</taxon>
        <taxon>Bacillaceae</taxon>
        <taxon>Bacillus</taxon>
    </lineage>
</organism>
<protein>
    <submittedName>
        <fullName evidence="1">Uncharacterized protein</fullName>
    </submittedName>
</protein>
<sequence>MKRFLYSKVFFSIGSFMTFRLSEYDRRLKNYVEVSIEEYKMEQEYQNFIQSLRDYVMAREPRLEKSTCCASGPPGDLGISLRF</sequence>
<proteinExistence type="predicted"/>
<dbReference type="AlphaFoldDB" id="A0A5S9MEL5"/>
<dbReference type="Proteomes" id="UP000464658">
    <property type="component" value="Chromosome"/>
</dbReference>
<reference evidence="1 2" key="1">
    <citation type="submission" date="2019-12" db="EMBL/GenBank/DDBJ databases">
        <title>Full genome sequence of a Bacillus safensis strain isolated from commercially available natto in Indonesia.</title>
        <authorList>
            <person name="Yoshida M."/>
            <person name="Uomi M."/>
            <person name="Waturangi D."/>
            <person name="Ekaputri J.J."/>
            <person name="Setiamarga D.H.E."/>
        </authorList>
    </citation>
    <scope>NUCLEOTIDE SEQUENCE [LARGE SCALE GENOMIC DNA]</scope>
    <source>
        <strain evidence="1 2">IDN1</strain>
    </source>
</reference>
<evidence type="ECO:0000313" key="1">
    <source>
        <dbReference type="EMBL" id="BBP91448.1"/>
    </source>
</evidence>
<dbReference type="EMBL" id="AP021906">
    <property type="protein sequence ID" value="BBP91448.1"/>
    <property type="molecule type" value="Genomic_DNA"/>
</dbReference>
<gene>
    <name evidence="1" type="ORF">BsIDN1_50660</name>
</gene>
<dbReference type="Pfam" id="PF08812">
    <property type="entry name" value="YtxC"/>
    <property type="match status" value="1"/>
</dbReference>
<accession>A0A5S9MEL5</accession>